<dbReference type="PRINTS" id="PR00811">
    <property type="entry name" value="BCTERIALGSPD"/>
</dbReference>
<comment type="subcellular location">
    <subcellularLocation>
        <location evidence="1 10">Cell outer membrane</location>
    </subcellularLocation>
</comment>
<feature type="compositionally biased region" description="Basic and acidic residues" evidence="11">
    <location>
        <begin position="750"/>
        <end position="764"/>
    </location>
</feature>
<dbReference type="EMBL" id="BAAFGK010000002">
    <property type="protein sequence ID" value="GAB0056532.1"/>
    <property type="molecule type" value="Genomic_DNA"/>
</dbReference>
<dbReference type="InterPro" id="IPR001775">
    <property type="entry name" value="GspD/PilQ"/>
</dbReference>
<dbReference type="PANTHER" id="PTHR30332">
    <property type="entry name" value="PROBABLE GENERAL SECRETION PATHWAY PROTEIN D"/>
    <property type="match status" value="1"/>
</dbReference>
<evidence type="ECO:0000313" key="15">
    <source>
        <dbReference type="Proteomes" id="UP001628193"/>
    </source>
</evidence>
<evidence type="ECO:0000256" key="6">
    <source>
        <dbReference type="ARBA" id="ARBA00022729"/>
    </source>
</evidence>
<dbReference type="InterPro" id="IPR038591">
    <property type="entry name" value="NolW-like_sf"/>
</dbReference>
<feature type="signal peptide" evidence="12">
    <location>
        <begin position="1"/>
        <end position="19"/>
    </location>
</feature>
<dbReference type="InterPro" id="IPR049371">
    <property type="entry name" value="GspD-like_N0"/>
</dbReference>
<dbReference type="Pfam" id="PF21305">
    <property type="entry name" value="type_II_gspD_N0"/>
    <property type="match status" value="1"/>
</dbReference>
<feature type="chain" id="PRO_5046612762" evidence="12">
    <location>
        <begin position="20"/>
        <end position="921"/>
    </location>
</feature>
<evidence type="ECO:0000256" key="2">
    <source>
        <dbReference type="ARBA" id="ARBA00006980"/>
    </source>
</evidence>
<organism evidence="14 15">
    <name type="scientific">Candidatus Magnetaquiglobus chichijimensis</name>
    <dbReference type="NCBI Taxonomy" id="3141448"/>
    <lineage>
        <taxon>Bacteria</taxon>
        <taxon>Pseudomonadati</taxon>
        <taxon>Pseudomonadota</taxon>
        <taxon>Magnetococcia</taxon>
        <taxon>Magnetococcales</taxon>
        <taxon>Candidatus Magnetaquicoccaceae</taxon>
        <taxon>Candidatus Magnetaquiglobus</taxon>
    </lineage>
</organism>
<evidence type="ECO:0000313" key="14">
    <source>
        <dbReference type="EMBL" id="GAB0056532.1"/>
    </source>
</evidence>
<keyword evidence="15" id="KW-1185">Reference proteome</keyword>
<evidence type="ECO:0000256" key="8">
    <source>
        <dbReference type="ARBA" id="ARBA00023136"/>
    </source>
</evidence>
<evidence type="ECO:0000256" key="11">
    <source>
        <dbReference type="SAM" id="MobiDB-lite"/>
    </source>
</evidence>
<keyword evidence="8" id="KW-0472">Membrane</keyword>
<evidence type="ECO:0000256" key="5">
    <source>
        <dbReference type="ARBA" id="ARBA00022692"/>
    </source>
</evidence>
<comment type="similarity">
    <text evidence="2">Belongs to the bacterial secretin family. GSP D subfamily.</text>
</comment>
<feature type="region of interest" description="Disordered" evidence="11">
    <location>
        <begin position="22"/>
        <end position="62"/>
    </location>
</feature>
<reference evidence="14 15" key="2">
    <citation type="submission" date="2024-09" db="EMBL/GenBank/DDBJ databases">
        <title>Draft genome sequence of Candidatus Magnetaquicoccaceae bacterium FCR-1.</title>
        <authorList>
            <person name="Shimoshige H."/>
            <person name="Shimamura S."/>
            <person name="Taoka A."/>
            <person name="Kobayashi H."/>
            <person name="Maekawa T."/>
        </authorList>
    </citation>
    <scope>NUCLEOTIDE SEQUENCE [LARGE SCALE GENOMIC DNA]</scope>
    <source>
        <strain evidence="14 15">FCR-1</strain>
    </source>
</reference>
<dbReference type="InterPro" id="IPR036680">
    <property type="entry name" value="SPOR-like_sf"/>
</dbReference>
<keyword evidence="4" id="KW-1134">Transmembrane beta strand</keyword>
<reference evidence="14 15" key="1">
    <citation type="submission" date="2024-05" db="EMBL/GenBank/DDBJ databases">
        <authorList>
            <consortium name="Candidatus Magnetaquicoccaceae bacterium FCR-1 genome sequencing consortium"/>
            <person name="Shimoshige H."/>
            <person name="Shimamura S."/>
            <person name="Taoka A."/>
            <person name="Kobayashi H."/>
            <person name="Maekawa T."/>
        </authorList>
    </citation>
    <scope>NUCLEOTIDE SEQUENCE [LARGE SCALE GENOMIC DNA]</scope>
    <source>
        <strain evidence="14 15">FCR-1</strain>
    </source>
</reference>
<dbReference type="Proteomes" id="UP001628193">
    <property type="component" value="Unassembled WGS sequence"/>
</dbReference>
<evidence type="ECO:0000256" key="7">
    <source>
        <dbReference type="ARBA" id="ARBA00022927"/>
    </source>
</evidence>
<sequence>MSFLRMLMVLLLSVSIAEAAPFGGRSSGRPSDPNAPGMGATAQTPDPNIAGHPGASAVTDAASGGRAGTVAVSQAATGGVASTPSASMGVMPGSGDRVTMDFQGVELAQVVRFVAEMTGKNYVLDPQLKGKVTVITPTAVSVGEAEKIFESILSVHELTVVERDGAFKIVPLKSGIAEGGTPVLEPLPTPPKEEMVLSRLVRLRHVDANSLAATLKPLLHPWGSLAAHMPTNALVVTDAAVVVNKLVILIEAMDVPVGLAERRLFVLQHASATAVEKLVNAIYTDFNTRRRKEDVGVKVFGDARSNTLVVVSPKEQLKEIAHLIAGLDHPVVSNAGNLHLYYPRNSEAEAIAKVLTTLMGSSSASKSGGDELKPLEFMRSVNVVGEKSTNTLVIAATPEDYRTLLPIIQGLDKRRLQVHVEALIIEVTAERAAEFGVEWRFGNIPTAAGSKALTGFGGASFGDTITNPLDTGNGMALGLMKGAITWGTTTVPNIPAMIKAFQSEGDVNILATPNIVTMDGVESEIIVGQNIPIVSGTTSSTAASSTTTPGVTSQTVERKDVGLTLRVTPRIIEDQWLEMKIYQEQSSITPKSMDQLNAGTLGSSVVTNKRSIKTTVNLKSGNTIVLGGLIKEEQSDQVGMVPCLGGVSGVGELFKKTSRSRNKSNLMVFIRPVITNQFDELVKLSSDKYQTAREMWGVAESKGSGVIHTLPPSPLPEFGQVLPYVPAGEGHKKGEGVTLSEAPTVSGGSDGEKIPALRAEERPLKRAAQVKGETLPVNAAIRGEARSGKRGEASAKQDETRSGKREEAKSAPPGPVKAEPSVAVGAESEEASVPRASDGYALQVEYGDNLEGAKVTAARWVDKGYAASVVRELDRDGKARFSVRIGHYAGEKEALRAAEAFKKKEGKRVYPIRWRPAIEGN</sequence>
<comment type="caution">
    <text evidence="14">The sequence shown here is derived from an EMBL/GenBank/DDBJ whole genome shotgun (WGS) entry which is preliminary data.</text>
</comment>
<keyword evidence="5" id="KW-0812">Transmembrane</keyword>
<evidence type="ECO:0000256" key="9">
    <source>
        <dbReference type="ARBA" id="ARBA00023237"/>
    </source>
</evidence>
<keyword evidence="3 10" id="KW-0813">Transport</keyword>
<feature type="compositionally biased region" description="Basic and acidic residues" evidence="11">
    <location>
        <begin position="783"/>
        <end position="809"/>
    </location>
</feature>
<evidence type="ECO:0000256" key="10">
    <source>
        <dbReference type="RuleBase" id="RU004004"/>
    </source>
</evidence>
<dbReference type="InterPro" id="IPR005644">
    <property type="entry name" value="NolW-like"/>
</dbReference>
<dbReference type="InterPro" id="IPR004846">
    <property type="entry name" value="T2SS/T3SS_dom"/>
</dbReference>
<dbReference type="RefSeq" id="WP_420904238.1">
    <property type="nucleotide sequence ID" value="NZ_BAAFGK010000002.1"/>
</dbReference>
<gene>
    <name evidence="14" type="primary">sctC_1</name>
    <name evidence="14" type="ORF">SIID45300_00840</name>
</gene>
<dbReference type="NCBIfam" id="TIGR02517">
    <property type="entry name" value="type_II_gspD"/>
    <property type="match status" value="1"/>
</dbReference>
<keyword evidence="7" id="KW-0653">Protein transport</keyword>
<evidence type="ECO:0000259" key="13">
    <source>
        <dbReference type="PROSITE" id="PS51724"/>
    </source>
</evidence>
<keyword evidence="9" id="KW-0998">Cell outer membrane</keyword>
<proteinExistence type="inferred from homology"/>
<dbReference type="Pfam" id="PF05036">
    <property type="entry name" value="SPOR"/>
    <property type="match status" value="1"/>
</dbReference>
<evidence type="ECO:0000256" key="12">
    <source>
        <dbReference type="SAM" id="SignalP"/>
    </source>
</evidence>
<keyword evidence="6 12" id="KW-0732">Signal</keyword>
<name>A0ABQ0C6N9_9PROT</name>
<dbReference type="InterPro" id="IPR050810">
    <property type="entry name" value="Bact_Secretion_Sys_Channel"/>
</dbReference>
<evidence type="ECO:0000256" key="1">
    <source>
        <dbReference type="ARBA" id="ARBA00004442"/>
    </source>
</evidence>
<dbReference type="Pfam" id="PF00263">
    <property type="entry name" value="Secretin"/>
    <property type="match status" value="1"/>
</dbReference>
<dbReference type="PANTHER" id="PTHR30332:SF24">
    <property type="entry name" value="SECRETIN GSPD-RELATED"/>
    <property type="match status" value="1"/>
</dbReference>
<evidence type="ECO:0000256" key="4">
    <source>
        <dbReference type="ARBA" id="ARBA00022452"/>
    </source>
</evidence>
<dbReference type="InterPro" id="IPR007730">
    <property type="entry name" value="SPOR-like_dom"/>
</dbReference>
<evidence type="ECO:0000256" key="3">
    <source>
        <dbReference type="ARBA" id="ARBA00022448"/>
    </source>
</evidence>
<dbReference type="PROSITE" id="PS51724">
    <property type="entry name" value="SPOR"/>
    <property type="match status" value="1"/>
</dbReference>
<dbReference type="SUPFAM" id="SSF110997">
    <property type="entry name" value="Sporulation related repeat"/>
    <property type="match status" value="1"/>
</dbReference>
<dbReference type="Gene3D" id="3.30.1370.120">
    <property type="match status" value="3"/>
</dbReference>
<accession>A0ABQ0C6N9</accession>
<dbReference type="Pfam" id="PF03958">
    <property type="entry name" value="Secretin_N"/>
    <property type="match status" value="3"/>
</dbReference>
<feature type="region of interest" description="Disordered" evidence="11">
    <location>
        <begin position="732"/>
        <end position="834"/>
    </location>
</feature>
<dbReference type="InterPro" id="IPR013356">
    <property type="entry name" value="T2SS_GspD"/>
</dbReference>
<feature type="domain" description="SPOR" evidence="13">
    <location>
        <begin position="834"/>
        <end position="914"/>
    </location>
</feature>
<protein>
    <submittedName>
        <fullName evidence="14">Type 3 secretion system secretin</fullName>
    </submittedName>
</protein>